<proteinExistence type="predicted"/>
<evidence type="ECO:0000256" key="1">
    <source>
        <dbReference type="SAM" id="MobiDB-lite"/>
    </source>
</evidence>
<dbReference type="InterPro" id="IPR012340">
    <property type="entry name" value="NA-bd_OB-fold"/>
</dbReference>
<dbReference type="SUPFAM" id="SSF50249">
    <property type="entry name" value="Nucleic acid-binding proteins"/>
    <property type="match status" value="1"/>
</dbReference>
<dbReference type="EMBL" id="MU001767">
    <property type="protein sequence ID" value="KAF2799263.1"/>
    <property type="molecule type" value="Genomic_DNA"/>
</dbReference>
<evidence type="ECO:0000313" key="2">
    <source>
        <dbReference type="EMBL" id="KAF2799263.1"/>
    </source>
</evidence>
<evidence type="ECO:0008006" key="4">
    <source>
        <dbReference type="Google" id="ProtNLM"/>
    </source>
</evidence>
<feature type="non-terminal residue" evidence="2">
    <location>
        <position position="1"/>
    </location>
</feature>
<reference evidence="2" key="1">
    <citation type="journal article" date="2020" name="Stud. Mycol.">
        <title>101 Dothideomycetes genomes: a test case for predicting lifestyles and emergence of pathogens.</title>
        <authorList>
            <person name="Haridas S."/>
            <person name="Albert R."/>
            <person name="Binder M."/>
            <person name="Bloem J."/>
            <person name="Labutti K."/>
            <person name="Salamov A."/>
            <person name="Andreopoulos B."/>
            <person name="Baker S."/>
            <person name="Barry K."/>
            <person name="Bills G."/>
            <person name="Bluhm B."/>
            <person name="Cannon C."/>
            <person name="Castanera R."/>
            <person name="Culley D."/>
            <person name="Daum C."/>
            <person name="Ezra D."/>
            <person name="Gonzalez J."/>
            <person name="Henrissat B."/>
            <person name="Kuo A."/>
            <person name="Liang C."/>
            <person name="Lipzen A."/>
            <person name="Lutzoni F."/>
            <person name="Magnuson J."/>
            <person name="Mondo S."/>
            <person name="Nolan M."/>
            <person name="Ohm R."/>
            <person name="Pangilinan J."/>
            <person name="Park H.-J."/>
            <person name="Ramirez L."/>
            <person name="Alfaro M."/>
            <person name="Sun H."/>
            <person name="Tritt A."/>
            <person name="Yoshinaga Y."/>
            <person name="Zwiers L.-H."/>
            <person name="Turgeon B."/>
            <person name="Goodwin S."/>
            <person name="Spatafora J."/>
            <person name="Crous P."/>
            <person name="Grigoriev I."/>
        </authorList>
    </citation>
    <scope>NUCLEOTIDE SEQUENCE</scope>
    <source>
        <strain evidence="2">CBS 109.77</strain>
    </source>
</reference>
<dbReference type="AlphaFoldDB" id="A0A6A6XSQ7"/>
<dbReference type="Proteomes" id="UP000799757">
    <property type="component" value="Unassembled WGS sequence"/>
</dbReference>
<protein>
    <recommendedName>
        <fullName evidence="4">Nucleic acid-binding protein</fullName>
    </recommendedName>
</protein>
<dbReference type="OrthoDB" id="5378679at2759"/>
<keyword evidence="3" id="KW-1185">Reference proteome</keyword>
<name>A0A6A6XSQ7_9PLEO</name>
<gene>
    <name evidence="2" type="ORF">K505DRAFT_192849</name>
</gene>
<accession>A0A6A6XSQ7</accession>
<feature type="compositionally biased region" description="Polar residues" evidence="1">
    <location>
        <begin position="246"/>
        <end position="263"/>
    </location>
</feature>
<feature type="region of interest" description="Disordered" evidence="1">
    <location>
        <begin position="241"/>
        <end position="270"/>
    </location>
</feature>
<sequence length="270" mass="29566">DDFLQHSLLRHDTLLSSQIALDAGSDNSISSSSFLSTSFDTVTTETSSLAKGESLAGISHPPPPLAVSSLNSLPSVQHLHKIYPQTLTRNLVCVLTSQPEHREVIVRKGGYRMHIYEITVADDTRSGFKISFWFRPPRQHGRAQDGAQEGLWTVLEGAKVGDILLLRNVVLNVFQNNVYGQSLNASIARARTTVEVLKRGDGLSAARLSALPAAVVETFVKVKRWANAHVVPDYANLRKRKGTVETKGQSSKRSLRSSDQGNDTLPPDTM</sequence>
<feature type="non-terminal residue" evidence="2">
    <location>
        <position position="270"/>
    </location>
</feature>
<organism evidence="2 3">
    <name type="scientific">Melanomma pulvis-pyrius CBS 109.77</name>
    <dbReference type="NCBI Taxonomy" id="1314802"/>
    <lineage>
        <taxon>Eukaryota</taxon>
        <taxon>Fungi</taxon>
        <taxon>Dikarya</taxon>
        <taxon>Ascomycota</taxon>
        <taxon>Pezizomycotina</taxon>
        <taxon>Dothideomycetes</taxon>
        <taxon>Pleosporomycetidae</taxon>
        <taxon>Pleosporales</taxon>
        <taxon>Melanommataceae</taxon>
        <taxon>Melanomma</taxon>
    </lineage>
</organism>
<evidence type="ECO:0000313" key="3">
    <source>
        <dbReference type="Proteomes" id="UP000799757"/>
    </source>
</evidence>